<accession>A0A979G7N7</accession>
<dbReference type="InterPro" id="IPR054695">
    <property type="entry name" value="Pierisin-like_dom"/>
</dbReference>
<dbReference type="Gene3D" id="2.180.10.10">
    <property type="entry name" value="RHS repeat-associated core"/>
    <property type="match status" value="1"/>
</dbReference>
<evidence type="ECO:0000259" key="3">
    <source>
        <dbReference type="Pfam" id="PF22596"/>
    </source>
</evidence>
<sequence>MSSGGYRYGFNGKENDDEVKGEGNQQDYGMRVYDPRIGKFLSVDPLSVEYPWNSTYAFAENDVIRSIDLDGAEKRVKTYSYTMSGGKTVLTVTDNVWKQQTDISIHLLGAPQTDKQIAAHSAITYQKVPKPDNGSFAFFEFSPELKKANYGKYTYTDNNGKQQVQYFSSEELQFRIDEIEAAKQRLNKDINIAAASANLVGAGMLAKAELSSVPKEPYLYRGSMSEPSNKFVNGFKAKGTNYDLWEHLQSNPKNSAYISTTKLKDLAADYGYFVYEIRFQKNGIDINAKYGTSNKWHYENEVSVPDQIKNTDIRGAYKVNSDGTLGDFIPNPNFKR</sequence>
<evidence type="ECO:0000313" key="5">
    <source>
        <dbReference type="Proteomes" id="UP000002215"/>
    </source>
</evidence>
<dbReference type="SUPFAM" id="SSF56399">
    <property type="entry name" value="ADP-ribosylation"/>
    <property type="match status" value="1"/>
</dbReference>
<evidence type="ECO:0000256" key="1">
    <source>
        <dbReference type="SAM" id="Coils"/>
    </source>
</evidence>
<protein>
    <recommendedName>
        <fullName evidence="3">Pierisin-like domain-containing protein</fullName>
    </recommendedName>
</protein>
<dbReference type="AlphaFoldDB" id="A0A979G7N7"/>
<dbReference type="Gene3D" id="3.90.210.10">
    <property type="entry name" value="Heat-Labile Enterotoxin, subunit A"/>
    <property type="match status" value="1"/>
</dbReference>
<dbReference type="EMBL" id="CP001699">
    <property type="protein sequence ID" value="ACU62217.1"/>
    <property type="molecule type" value="Genomic_DNA"/>
</dbReference>
<name>A0A979G7N7_CHIPD</name>
<evidence type="ECO:0000256" key="2">
    <source>
        <dbReference type="SAM" id="MobiDB-lite"/>
    </source>
</evidence>
<feature type="coiled-coil region" evidence="1">
    <location>
        <begin position="169"/>
        <end position="196"/>
    </location>
</feature>
<dbReference type="Pfam" id="PF22596">
    <property type="entry name" value="Scabin-like"/>
    <property type="match status" value="1"/>
</dbReference>
<organism evidence="4 5">
    <name type="scientific">Chitinophaga pinensis (strain ATCC 43595 / DSM 2588 / LMG 13176 / NBRC 15968 / NCIMB 11800 / UQM 2034)</name>
    <dbReference type="NCBI Taxonomy" id="485918"/>
    <lineage>
        <taxon>Bacteria</taxon>
        <taxon>Pseudomonadati</taxon>
        <taxon>Bacteroidota</taxon>
        <taxon>Chitinophagia</taxon>
        <taxon>Chitinophagales</taxon>
        <taxon>Chitinophagaceae</taxon>
        <taxon>Chitinophaga</taxon>
    </lineage>
</organism>
<dbReference type="InterPro" id="IPR022385">
    <property type="entry name" value="Rhs_assc_core"/>
</dbReference>
<feature type="region of interest" description="Disordered" evidence="2">
    <location>
        <begin position="1"/>
        <end position="26"/>
    </location>
</feature>
<reference evidence="5" key="1">
    <citation type="submission" date="2009-08" db="EMBL/GenBank/DDBJ databases">
        <title>The complete genome of Chitinophaga pinensis DSM 2588.</title>
        <authorList>
            <consortium name="US DOE Joint Genome Institute (JGI-PGF)"/>
            <person name="Lucas S."/>
            <person name="Copeland A."/>
            <person name="Lapidus A."/>
            <person name="Glavina del Rio T."/>
            <person name="Dalin E."/>
            <person name="Tice H."/>
            <person name="Bruce D."/>
            <person name="Goodwin L."/>
            <person name="Pitluck S."/>
            <person name="Kyrpides N."/>
            <person name="Mavromatis K."/>
            <person name="Ivanova N."/>
            <person name="Mikhailova N."/>
            <person name="Sims D."/>
            <person name="Meinche L."/>
            <person name="Brettin T."/>
            <person name="Detter J.C."/>
            <person name="Han C."/>
            <person name="Larimer F."/>
            <person name="Land M."/>
            <person name="Hauser L."/>
            <person name="Markowitz V."/>
            <person name="Cheng J.-F."/>
            <person name="Hugenholtz P."/>
            <person name="Woyke T."/>
            <person name="Wu D."/>
            <person name="Spring S."/>
            <person name="Klenk H.-P."/>
            <person name="Eisen J.A."/>
        </authorList>
    </citation>
    <scope>NUCLEOTIDE SEQUENCE [LARGE SCALE GENOMIC DNA]</scope>
    <source>
        <strain evidence="5">ATCC 43595 / DSM 2588 / LMG 13176 / NBRC 15968 / NCIMB 11800 / UQM 2034</strain>
    </source>
</reference>
<gene>
    <name evidence="4" type="ordered locus">Cpin_4783</name>
</gene>
<evidence type="ECO:0000313" key="4">
    <source>
        <dbReference type="EMBL" id="ACU62217.1"/>
    </source>
</evidence>
<proteinExistence type="predicted"/>
<reference evidence="4 5" key="2">
    <citation type="journal article" date="2010" name="Stand. Genomic Sci.">
        <title>Complete genome sequence of Chitinophaga pinensis type strain (UQM 2034).</title>
        <authorList>
            <person name="Glavina Del Rio T."/>
            <person name="Abt B."/>
            <person name="Spring S."/>
            <person name="Lapidus A."/>
            <person name="Nolan M."/>
            <person name="Tice H."/>
            <person name="Copeland A."/>
            <person name="Cheng J.F."/>
            <person name="Chen F."/>
            <person name="Bruce D."/>
            <person name="Goodwin L."/>
            <person name="Pitluck S."/>
            <person name="Ivanova N."/>
            <person name="Mavromatis K."/>
            <person name="Mikhailova N."/>
            <person name="Pati A."/>
            <person name="Chen A."/>
            <person name="Palaniappan K."/>
            <person name="Land M."/>
            <person name="Hauser L."/>
            <person name="Chang Y.J."/>
            <person name="Jeffries C.D."/>
            <person name="Chain P."/>
            <person name="Saunders E."/>
            <person name="Detter J.C."/>
            <person name="Brettin T."/>
            <person name="Rohde M."/>
            <person name="Goker M."/>
            <person name="Bristow J."/>
            <person name="Eisen J.A."/>
            <person name="Markowitz V."/>
            <person name="Hugenholtz P."/>
            <person name="Kyrpides N.C."/>
            <person name="Klenk H.P."/>
            <person name="Lucas S."/>
        </authorList>
    </citation>
    <scope>NUCLEOTIDE SEQUENCE [LARGE SCALE GENOMIC DNA]</scope>
    <source>
        <strain evidence="5">ATCC 43595 / DSM 2588 / LMG 13176 / NBRC 15968 / NCIMB 11800 / UQM 2034</strain>
    </source>
</reference>
<dbReference type="RefSeq" id="WP_012792385.1">
    <property type="nucleotide sequence ID" value="NC_013132.1"/>
</dbReference>
<feature type="domain" description="Pierisin-like" evidence="3">
    <location>
        <begin position="219"/>
        <end position="334"/>
    </location>
</feature>
<keyword evidence="1" id="KW-0175">Coiled coil</keyword>
<dbReference type="NCBIfam" id="TIGR03696">
    <property type="entry name" value="Rhs_assc_core"/>
    <property type="match status" value="1"/>
</dbReference>
<dbReference type="Proteomes" id="UP000002215">
    <property type="component" value="Chromosome"/>
</dbReference>
<dbReference type="KEGG" id="cpi:Cpin_4783"/>